<reference evidence="1" key="2">
    <citation type="journal article" date="2015" name="Data Brief">
        <title>Shoot transcriptome of the giant reed, Arundo donax.</title>
        <authorList>
            <person name="Barrero R.A."/>
            <person name="Guerrero F.D."/>
            <person name="Moolhuijzen P."/>
            <person name="Goolsby J.A."/>
            <person name="Tidwell J."/>
            <person name="Bellgard S.E."/>
            <person name="Bellgard M.I."/>
        </authorList>
    </citation>
    <scope>NUCLEOTIDE SEQUENCE</scope>
    <source>
        <tissue evidence="1">Shoot tissue taken approximately 20 cm above the soil surface</tissue>
    </source>
</reference>
<accession>A0A0A8YTF2</accession>
<evidence type="ECO:0000313" key="1">
    <source>
        <dbReference type="EMBL" id="JAD30339.1"/>
    </source>
</evidence>
<reference evidence="1" key="1">
    <citation type="submission" date="2014-09" db="EMBL/GenBank/DDBJ databases">
        <authorList>
            <person name="Magalhaes I.L.F."/>
            <person name="Oliveira U."/>
            <person name="Santos F.R."/>
            <person name="Vidigal T.H.D.A."/>
            <person name="Brescovit A.D."/>
            <person name="Santos A.J."/>
        </authorList>
    </citation>
    <scope>NUCLEOTIDE SEQUENCE</scope>
    <source>
        <tissue evidence="1">Shoot tissue taken approximately 20 cm above the soil surface</tissue>
    </source>
</reference>
<protein>
    <submittedName>
        <fullName evidence="1">Uncharacterized protein</fullName>
    </submittedName>
</protein>
<proteinExistence type="predicted"/>
<dbReference type="AlphaFoldDB" id="A0A0A8YTF2"/>
<name>A0A0A8YTF2_ARUDO</name>
<dbReference type="EMBL" id="GBRH01267556">
    <property type="protein sequence ID" value="JAD30339.1"/>
    <property type="molecule type" value="Transcribed_RNA"/>
</dbReference>
<organism evidence="1">
    <name type="scientific">Arundo donax</name>
    <name type="common">Giant reed</name>
    <name type="synonym">Donax arundinaceus</name>
    <dbReference type="NCBI Taxonomy" id="35708"/>
    <lineage>
        <taxon>Eukaryota</taxon>
        <taxon>Viridiplantae</taxon>
        <taxon>Streptophyta</taxon>
        <taxon>Embryophyta</taxon>
        <taxon>Tracheophyta</taxon>
        <taxon>Spermatophyta</taxon>
        <taxon>Magnoliopsida</taxon>
        <taxon>Liliopsida</taxon>
        <taxon>Poales</taxon>
        <taxon>Poaceae</taxon>
        <taxon>PACMAD clade</taxon>
        <taxon>Arundinoideae</taxon>
        <taxon>Arundineae</taxon>
        <taxon>Arundo</taxon>
    </lineage>
</organism>
<sequence length="41" mass="4647">MLQVAKLVSTNRASSSKISNYKSNMTGKHQCFIIWPVCMSR</sequence>